<sequence length="366" mass="41212">MPSDIYISGYVINLGQHSCPSKLFLGVTPLWDESMENQRISVVDLARRVQLKLNEQLKKRSNGVVANQSILYFPLHPAVAEVIENSYSHDENITDEMILDCMVRLTQIQGNRKPVDPCLRFSALVLAIEDYLKFRKTTINMTNIINWTNPSWNRSKLIAELMASGMEYDRETETVLFDSIQLKVPRLISIKNSGIDFKSLIVRVQQLHLARKASSMEINSMSNLPVDENVLLRRLKSMLTTLTINFLQANGKAVASMIVFDYNTLEPVAKNIPVIDGITQEQVEQLIAARAPSEHQFVEIISDSERTLGSAYNITGSPKNAIYFSVGHKIILQTAGDICKRVSKLSILVPVHEVDQINRNLLAAFN</sequence>
<dbReference type="GO" id="GO:0005730">
    <property type="term" value="C:nucleolus"/>
    <property type="evidence" value="ECO:0007669"/>
    <property type="project" value="TreeGrafter"/>
</dbReference>
<dbReference type="GO" id="GO:0006281">
    <property type="term" value="P:DNA repair"/>
    <property type="evidence" value="ECO:0007669"/>
    <property type="project" value="InterPro"/>
</dbReference>
<dbReference type="PANTHER" id="PTHR28511">
    <property type="entry name" value="ENDONUCLEASE V"/>
    <property type="match status" value="1"/>
</dbReference>
<evidence type="ECO:0000256" key="2">
    <source>
        <dbReference type="ARBA" id="ARBA00022490"/>
    </source>
</evidence>
<dbReference type="GO" id="GO:0005737">
    <property type="term" value="C:cytoplasm"/>
    <property type="evidence" value="ECO:0007669"/>
    <property type="project" value="UniProtKB-SubCell"/>
</dbReference>
<dbReference type="GO" id="GO:0003727">
    <property type="term" value="F:single-stranded RNA binding"/>
    <property type="evidence" value="ECO:0007669"/>
    <property type="project" value="TreeGrafter"/>
</dbReference>
<protein>
    <submittedName>
        <fullName evidence="6">Uncharacterized protein</fullName>
    </submittedName>
</protein>
<keyword evidence="2" id="KW-0963">Cytoplasm</keyword>
<reference evidence="6" key="1">
    <citation type="submission" date="2021-02" db="EMBL/GenBank/DDBJ databases">
        <authorList>
            <person name="Nowell W R."/>
        </authorList>
    </citation>
    <scope>NUCLEOTIDE SEQUENCE</scope>
</reference>
<gene>
    <name evidence="6" type="ORF">XAT740_LOCUS36653</name>
</gene>
<comment type="subcellular location">
    <subcellularLocation>
        <location evidence="1">Cytoplasm</location>
    </subcellularLocation>
</comment>
<comment type="caution">
    <text evidence="6">The sequence shown here is derived from an EMBL/GenBank/DDBJ whole genome shotgun (WGS) entry which is preliminary data.</text>
</comment>
<dbReference type="PANTHER" id="PTHR28511:SF1">
    <property type="entry name" value="ENDONUCLEASE V"/>
    <property type="match status" value="1"/>
</dbReference>
<name>A0A815PB72_ADIRI</name>
<dbReference type="EMBL" id="CAJNOR010003781">
    <property type="protein sequence ID" value="CAF1447078.1"/>
    <property type="molecule type" value="Genomic_DNA"/>
</dbReference>
<evidence type="ECO:0000256" key="5">
    <source>
        <dbReference type="ARBA" id="ARBA00022801"/>
    </source>
</evidence>
<proteinExistence type="predicted"/>
<keyword evidence="3" id="KW-0540">Nuclease</keyword>
<keyword evidence="7" id="KW-1185">Reference proteome</keyword>
<evidence type="ECO:0000256" key="3">
    <source>
        <dbReference type="ARBA" id="ARBA00022722"/>
    </source>
</evidence>
<dbReference type="GO" id="GO:0016891">
    <property type="term" value="F:RNA endonuclease activity producing 5'-phosphomonoesters, hydrolytic mechanism"/>
    <property type="evidence" value="ECO:0007669"/>
    <property type="project" value="TreeGrafter"/>
</dbReference>
<keyword evidence="4" id="KW-0255">Endonuclease</keyword>
<evidence type="ECO:0000256" key="4">
    <source>
        <dbReference type="ARBA" id="ARBA00022759"/>
    </source>
</evidence>
<dbReference type="Gene3D" id="3.30.2170.10">
    <property type="entry name" value="archaeoglobus fulgidus dsm 4304 superfamily"/>
    <property type="match status" value="1"/>
</dbReference>
<evidence type="ECO:0000256" key="1">
    <source>
        <dbReference type="ARBA" id="ARBA00004496"/>
    </source>
</evidence>
<evidence type="ECO:0000313" key="6">
    <source>
        <dbReference type="EMBL" id="CAF1447078.1"/>
    </source>
</evidence>
<dbReference type="InterPro" id="IPR007581">
    <property type="entry name" value="Endonuclease-V"/>
</dbReference>
<organism evidence="6 7">
    <name type="scientific">Adineta ricciae</name>
    <name type="common">Rotifer</name>
    <dbReference type="NCBI Taxonomy" id="249248"/>
    <lineage>
        <taxon>Eukaryota</taxon>
        <taxon>Metazoa</taxon>
        <taxon>Spiralia</taxon>
        <taxon>Gnathifera</taxon>
        <taxon>Rotifera</taxon>
        <taxon>Eurotatoria</taxon>
        <taxon>Bdelloidea</taxon>
        <taxon>Adinetida</taxon>
        <taxon>Adinetidae</taxon>
        <taxon>Adineta</taxon>
    </lineage>
</organism>
<dbReference type="AlphaFoldDB" id="A0A815PB72"/>
<evidence type="ECO:0000313" key="7">
    <source>
        <dbReference type="Proteomes" id="UP000663828"/>
    </source>
</evidence>
<keyword evidence="5" id="KW-0378">Hydrolase</keyword>
<dbReference type="Proteomes" id="UP000663828">
    <property type="component" value="Unassembled WGS sequence"/>
</dbReference>
<accession>A0A815PB72</accession>